<dbReference type="EMBL" id="AJWN02000013">
    <property type="protein sequence ID" value="OEE63902.1"/>
    <property type="molecule type" value="Genomic_DNA"/>
</dbReference>
<evidence type="ECO:0000256" key="6">
    <source>
        <dbReference type="ARBA" id="ARBA00022840"/>
    </source>
</evidence>
<dbReference type="GO" id="GO:0005524">
    <property type="term" value="F:ATP binding"/>
    <property type="evidence" value="ECO:0007669"/>
    <property type="project" value="UniProtKB-KW"/>
</dbReference>
<evidence type="ECO:0000313" key="16">
    <source>
        <dbReference type="Proteomes" id="UP000095039"/>
    </source>
</evidence>
<dbReference type="GO" id="GO:0046872">
    <property type="term" value="F:metal ion binding"/>
    <property type="evidence" value="ECO:0007669"/>
    <property type="project" value="UniProtKB-KW"/>
</dbReference>
<dbReference type="GO" id="GO:0005737">
    <property type="term" value="C:cytoplasm"/>
    <property type="evidence" value="ECO:0007669"/>
    <property type="project" value="TreeGrafter"/>
</dbReference>
<keyword evidence="4" id="KW-0378">Hydrolase</keyword>
<keyword evidence="5" id="KW-0347">Helicase</keyword>
<evidence type="ECO:0000256" key="11">
    <source>
        <dbReference type="ARBA" id="ARBA00044535"/>
    </source>
</evidence>
<dbReference type="Gene3D" id="1.10.10.10">
    <property type="entry name" value="Winged helix-like DNA-binding domain superfamily/Winged helix DNA-binding domain"/>
    <property type="match status" value="1"/>
</dbReference>
<evidence type="ECO:0000256" key="2">
    <source>
        <dbReference type="ARBA" id="ARBA00022723"/>
    </source>
</evidence>
<dbReference type="SMART" id="SM00490">
    <property type="entry name" value="HELICc"/>
    <property type="match status" value="1"/>
</dbReference>
<dbReference type="Pfam" id="PF00270">
    <property type="entry name" value="DEAD"/>
    <property type="match status" value="1"/>
</dbReference>
<feature type="domain" description="Helicase C-terminal" evidence="14">
    <location>
        <begin position="223"/>
        <end position="382"/>
    </location>
</feature>
<proteinExistence type="inferred from homology"/>
<dbReference type="InterPro" id="IPR004589">
    <property type="entry name" value="DNA_helicase_ATP-dep_RecQ"/>
</dbReference>
<feature type="domain" description="Helicase ATP-binding" evidence="13">
    <location>
        <begin position="28"/>
        <end position="196"/>
    </location>
</feature>
<evidence type="ECO:0000256" key="10">
    <source>
        <dbReference type="ARBA" id="ARBA00034808"/>
    </source>
</evidence>
<evidence type="ECO:0000256" key="8">
    <source>
        <dbReference type="ARBA" id="ARBA00023235"/>
    </source>
</evidence>
<comment type="similarity">
    <text evidence="1">Belongs to the helicase family. RecQ subfamily.</text>
</comment>
<keyword evidence="3" id="KW-0547">Nucleotide-binding</keyword>
<dbReference type="PANTHER" id="PTHR13710:SF105">
    <property type="entry name" value="ATP-DEPENDENT DNA HELICASE Q1"/>
    <property type="match status" value="1"/>
</dbReference>
<gene>
    <name evidence="15" type="ORF">A1OK_18235</name>
</gene>
<evidence type="ECO:0000259" key="13">
    <source>
        <dbReference type="PROSITE" id="PS51192"/>
    </source>
</evidence>
<dbReference type="GO" id="GO:0043590">
    <property type="term" value="C:bacterial nucleoid"/>
    <property type="evidence" value="ECO:0007669"/>
    <property type="project" value="TreeGrafter"/>
</dbReference>
<evidence type="ECO:0000256" key="1">
    <source>
        <dbReference type="ARBA" id="ARBA00005446"/>
    </source>
</evidence>
<dbReference type="Pfam" id="PF16124">
    <property type="entry name" value="RecQ_Zn_bind"/>
    <property type="match status" value="1"/>
</dbReference>
<evidence type="ECO:0000256" key="9">
    <source>
        <dbReference type="ARBA" id="ARBA00034617"/>
    </source>
</evidence>
<dbReference type="InterPro" id="IPR001650">
    <property type="entry name" value="Helicase_C-like"/>
</dbReference>
<dbReference type="Pfam" id="PF00271">
    <property type="entry name" value="Helicase_C"/>
    <property type="match status" value="1"/>
</dbReference>
<organism evidence="15 16">
    <name type="scientific">Enterovibrio norvegicus FF-454</name>
    <dbReference type="NCBI Taxonomy" id="1185651"/>
    <lineage>
        <taxon>Bacteria</taxon>
        <taxon>Pseudomonadati</taxon>
        <taxon>Pseudomonadota</taxon>
        <taxon>Gammaproteobacteria</taxon>
        <taxon>Vibrionales</taxon>
        <taxon>Vibrionaceae</taxon>
        <taxon>Enterovibrio</taxon>
    </lineage>
</organism>
<dbReference type="NCBIfam" id="TIGR00614">
    <property type="entry name" value="recQ_fam"/>
    <property type="match status" value="1"/>
</dbReference>
<evidence type="ECO:0000313" key="15">
    <source>
        <dbReference type="EMBL" id="OEE63902.1"/>
    </source>
</evidence>
<dbReference type="EC" id="5.6.2.4" evidence="10"/>
<evidence type="ECO:0000256" key="7">
    <source>
        <dbReference type="ARBA" id="ARBA00023125"/>
    </source>
</evidence>
<dbReference type="GO" id="GO:0006281">
    <property type="term" value="P:DNA repair"/>
    <property type="evidence" value="ECO:0007669"/>
    <property type="project" value="TreeGrafter"/>
</dbReference>
<evidence type="ECO:0000256" key="5">
    <source>
        <dbReference type="ARBA" id="ARBA00022806"/>
    </source>
</evidence>
<comment type="caution">
    <text evidence="15">The sequence shown here is derived from an EMBL/GenBank/DDBJ whole genome shotgun (WGS) entry which is preliminary data.</text>
</comment>
<keyword evidence="7" id="KW-0238">DNA-binding</keyword>
<dbReference type="Proteomes" id="UP000095039">
    <property type="component" value="Unassembled WGS sequence"/>
</dbReference>
<keyword evidence="6" id="KW-0067">ATP-binding</keyword>
<keyword evidence="16" id="KW-1185">Reference proteome</keyword>
<dbReference type="PROSITE" id="PS51192">
    <property type="entry name" value="HELICASE_ATP_BIND_1"/>
    <property type="match status" value="1"/>
</dbReference>
<comment type="catalytic activity">
    <reaction evidence="9">
        <text>Couples ATP hydrolysis with the unwinding of duplex DNA by translocating in the 3'-5' direction.</text>
        <dbReference type="EC" id="5.6.2.4"/>
    </reaction>
</comment>
<protein>
    <recommendedName>
        <fullName evidence="11">ATP-dependent DNA helicase RecQ</fullName>
        <ecNumber evidence="10">5.6.2.4</ecNumber>
    </recommendedName>
    <alternativeName>
        <fullName evidence="12">DNA 3'-5' helicase RecQ</fullName>
    </alternativeName>
</protein>
<dbReference type="Gene3D" id="3.40.50.300">
    <property type="entry name" value="P-loop containing nucleotide triphosphate hydrolases"/>
    <property type="match status" value="2"/>
</dbReference>
<dbReference type="PANTHER" id="PTHR13710">
    <property type="entry name" value="DNA HELICASE RECQ FAMILY MEMBER"/>
    <property type="match status" value="1"/>
</dbReference>
<dbReference type="GO" id="GO:0006310">
    <property type="term" value="P:DNA recombination"/>
    <property type="evidence" value="ECO:0007669"/>
    <property type="project" value="InterPro"/>
</dbReference>
<dbReference type="InterPro" id="IPR002464">
    <property type="entry name" value="DNA/RNA_helicase_DEAH_CS"/>
</dbReference>
<evidence type="ECO:0000256" key="12">
    <source>
        <dbReference type="ARBA" id="ARBA00044550"/>
    </source>
</evidence>
<dbReference type="GO" id="GO:0009378">
    <property type="term" value="F:four-way junction helicase activity"/>
    <property type="evidence" value="ECO:0007669"/>
    <property type="project" value="TreeGrafter"/>
</dbReference>
<dbReference type="PROSITE" id="PS51194">
    <property type="entry name" value="HELICASE_CTER"/>
    <property type="match status" value="1"/>
</dbReference>
<dbReference type="InterPro" id="IPR027417">
    <property type="entry name" value="P-loop_NTPase"/>
</dbReference>
<reference evidence="15 16" key="1">
    <citation type="journal article" date="2012" name="Science">
        <title>Ecological populations of bacteria act as socially cohesive units of antibiotic production and resistance.</title>
        <authorList>
            <person name="Cordero O.X."/>
            <person name="Wildschutte H."/>
            <person name="Kirkup B."/>
            <person name="Proehl S."/>
            <person name="Ngo L."/>
            <person name="Hussain F."/>
            <person name="Le Roux F."/>
            <person name="Mincer T."/>
            <person name="Polz M.F."/>
        </authorList>
    </citation>
    <scope>NUCLEOTIDE SEQUENCE [LARGE SCALE GENOMIC DNA]</scope>
    <source>
        <strain evidence="15 16">FF-454</strain>
    </source>
</reference>
<dbReference type="GO" id="GO:0003677">
    <property type="term" value="F:DNA binding"/>
    <property type="evidence" value="ECO:0007669"/>
    <property type="project" value="UniProtKB-KW"/>
</dbReference>
<dbReference type="GO" id="GO:0030894">
    <property type="term" value="C:replisome"/>
    <property type="evidence" value="ECO:0007669"/>
    <property type="project" value="TreeGrafter"/>
</dbReference>
<evidence type="ECO:0000259" key="14">
    <source>
        <dbReference type="PROSITE" id="PS51194"/>
    </source>
</evidence>
<keyword evidence="8" id="KW-0413">Isomerase</keyword>
<dbReference type="GO" id="GO:0043138">
    <property type="term" value="F:3'-5' DNA helicase activity"/>
    <property type="evidence" value="ECO:0007669"/>
    <property type="project" value="UniProtKB-EC"/>
</dbReference>
<dbReference type="InterPro" id="IPR032284">
    <property type="entry name" value="RecQ_Zn-bd"/>
</dbReference>
<dbReference type="InterPro" id="IPR014001">
    <property type="entry name" value="Helicase_ATP-bd"/>
</dbReference>
<dbReference type="SUPFAM" id="SSF52540">
    <property type="entry name" value="P-loop containing nucleoside triphosphate hydrolases"/>
    <property type="match status" value="1"/>
</dbReference>
<name>A0A1E5CFL1_9GAMM</name>
<dbReference type="AlphaFoldDB" id="A0A1E5CFL1"/>
<dbReference type="InterPro" id="IPR011545">
    <property type="entry name" value="DEAD/DEAH_box_helicase_dom"/>
</dbReference>
<dbReference type="InterPro" id="IPR036388">
    <property type="entry name" value="WH-like_DNA-bd_sf"/>
</dbReference>
<dbReference type="PROSITE" id="PS00690">
    <property type="entry name" value="DEAH_ATP_HELICASE"/>
    <property type="match status" value="1"/>
</dbReference>
<sequence>MSTDITYLQTLKQVFGFEGLRGGQQQVVERVLSGHSSAAIFPTGSGKSLCYQLPALHLPHLTLVISPLLALMKDQLDFLKSKGIPAASLDSTLTYDESREVMRAVKAGETKILMISVERLKNERFRQFISSVSLSLLVVDEAHCISEWGHNFRPDYLKLPVYCKQLNIPQVLLLTATATPQVIADMGTKFGIASQDIVVTGFYRSNLDLNVIACPEQDKAATLLTQLKNASQAPTIIYVTLQNTAEMVAGFLRSEGLPAHAYHAGMPNDERQKIQNRFMQGEINCIVATIAFGMGVDKSDIRAVIHYDLPKSIENYSQEIGRAGRDGQTSTCSVLANRESLSVLENFVYGDTPDRAAIYSVIEEVGKTPLGSSWEVMLNRLSRDSNIRQLPLKTLLVYLELEGVIEPQYSYFADYRFKTLLSVEQIIGHFDGERKQFVEAVFAASPKSRTWHTVDFEALWQGFHADRNRAVTALDYFADKGWIELESKQMTDVFRVCRPEALTGTPAAELSDKIHDMFQAKEHSEIQRVHAMLELFETTTCLSHRLASYFADEHAPKQCGHCSVCRGHIATLPSASALLPLELSDLQRASQPLLNAAENDAVTSQAIARYLCGIATPLTGRLRLGKTAGFGKFGQYPFADVKAICEQIKPG</sequence>
<dbReference type="SMART" id="SM00487">
    <property type="entry name" value="DEXDc"/>
    <property type="match status" value="1"/>
</dbReference>
<accession>A0A1E5CFL1</accession>
<dbReference type="GO" id="GO:0016787">
    <property type="term" value="F:hydrolase activity"/>
    <property type="evidence" value="ECO:0007669"/>
    <property type="project" value="UniProtKB-KW"/>
</dbReference>
<evidence type="ECO:0000256" key="3">
    <source>
        <dbReference type="ARBA" id="ARBA00022741"/>
    </source>
</evidence>
<evidence type="ECO:0000256" key="4">
    <source>
        <dbReference type="ARBA" id="ARBA00022801"/>
    </source>
</evidence>
<keyword evidence="2" id="KW-0479">Metal-binding</keyword>
<dbReference type="RefSeq" id="WP_016962250.1">
    <property type="nucleotide sequence ID" value="NZ_AJWN02000013.1"/>
</dbReference>